<dbReference type="PROSITE" id="PS50157">
    <property type="entry name" value="ZINC_FINGER_C2H2_2"/>
    <property type="match status" value="9"/>
</dbReference>
<feature type="domain" description="C2H2-type" evidence="10">
    <location>
        <begin position="732"/>
        <end position="755"/>
    </location>
</feature>
<feature type="domain" description="C2H2-type" evidence="10">
    <location>
        <begin position="642"/>
        <end position="669"/>
    </location>
</feature>
<evidence type="ECO:0000256" key="4">
    <source>
        <dbReference type="ARBA" id="ARBA00022833"/>
    </source>
</evidence>
<evidence type="ECO:0000256" key="5">
    <source>
        <dbReference type="ARBA" id="ARBA00023015"/>
    </source>
</evidence>
<keyword evidence="12" id="KW-1185">Reference proteome</keyword>
<sequence length="867" mass="97633">MQSYFESLSVDLVPNGGLTFLENPSALSTDGPSSLGHQNITQTQNTTVLPVAQQELSNNQSNLISNLLEDDDVFQCGKCKQQFSNLQIFLQHKTNPCSYNRRRIYDNGLLQSQVVQRSSEMVSSLDGNSMLFDESQTLISAEGIRNSDIGNHVAPNHNIPVVRAVGLSASSLSNVCASAPMPLHVQSLHEMRTRHVLPTMSYNTAQPQMVNNMSASISDSSYQTSEHVLSSSACTSLPVNPQTSRIVLSEDMLLHPHSNAHPVDRGSILNDELNDDDISSSNGLISSLLQQIPPYPIPQQEQHQMIPLQQTANVINVPPETCQPNISIPDNIILNSSNSEINRSNKISEKTLETGLPRLYDKNQPPPSTNLSHQEPSLDANKVTNQAQIAPQSNVIVPNDPKKKFCCQYCSKTFTKKFDLEQHKRSHTGEKPFQCIVCGRAFAQKSNVKKHMVSHKVWLKGNGLFAQPFAKEKGDKQSRINGSVENADITFVCEYCGQGFSSYNKRKSHLKEHKDKQVYKCLKETCSSTFQDLDAFVAHVKSHESGMTYRCHQCHKVFKSLHDLGLHQYQVHLNSRKKNTQTKIYACGLCPSKFSHPHALREHMTSNPHCYVCRICEATFTCERYLRKHYLMQHKGQEARGAICKVCGKSLRSVYYLRLHMLIHTKELPYRCTKCDAAFNRKDKVKRHMLTHDPIKRFKCPLKSVLGCTKEFNRADKLKEHIIGHSGVKKTYPCSFCSKKYSRQSCKVKHELSHTSGLFCNVCLRTFDNENRLKSHKCRKSQTATNTKKKRTVSKSQASGDISKGNSVTSSDKELTNQERNEDSDDNTSERVYTKLWSAKDGEIELINETTSLQSPINVEVTMEKVD</sequence>
<feature type="domain" description="C2H2-type" evidence="10">
    <location>
        <begin position="405"/>
        <end position="432"/>
    </location>
</feature>
<dbReference type="Proteomes" id="UP001642483">
    <property type="component" value="Unassembled WGS sequence"/>
</dbReference>
<feature type="domain" description="C2H2-type" evidence="10">
    <location>
        <begin position="433"/>
        <end position="455"/>
    </location>
</feature>
<dbReference type="EMBL" id="CAWYQH010000099">
    <property type="protein sequence ID" value="CAK8685234.1"/>
    <property type="molecule type" value="Genomic_DNA"/>
</dbReference>
<feature type="domain" description="C2H2-type" evidence="10">
    <location>
        <begin position="670"/>
        <end position="697"/>
    </location>
</feature>
<dbReference type="SUPFAM" id="SSF57667">
    <property type="entry name" value="beta-beta-alpha zinc fingers"/>
    <property type="match status" value="6"/>
</dbReference>
<evidence type="ECO:0000256" key="7">
    <source>
        <dbReference type="ARBA" id="ARBA00023242"/>
    </source>
</evidence>
<feature type="compositionally biased region" description="Polar residues" evidence="9">
    <location>
        <begin position="794"/>
        <end position="810"/>
    </location>
</feature>
<evidence type="ECO:0000256" key="1">
    <source>
        <dbReference type="ARBA" id="ARBA00004123"/>
    </source>
</evidence>
<protein>
    <recommendedName>
        <fullName evidence="10">C2H2-type domain-containing protein</fullName>
    </recommendedName>
</protein>
<name>A0ABP0G381_CLALP</name>
<evidence type="ECO:0000313" key="12">
    <source>
        <dbReference type="Proteomes" id="UP001642483"/>
    </source>
</evidence>
<keyword evidence="8" id="KW-0863">Zinc-finger</keyword>
<comment type="caution">
    <text evidence="11">The sequence shown here is derived from an EMBL/GenBank/DDBJ whole genome shotgun (WGS) entry which is preliminary data.</text>
</comment>
<feature type="region of interest" description="Disordered" evidence="9">
    <location>
        <begin position="778"/>
        <end position="830"/>
    </location>
</feature>
<feature type="domain" description="C2H2-type" evidence="10">
    <location>
        <begin position="698"/>
        <end position="730"/>
    </location>
</feature>
<evidence type="ECO:0000256" key="9">
    <source>
        <dbReference type="SAM" id="MobiDB-lite"/>
    </source>
</evidence>
<dbReference type="SMART" id="SM00355">
    <property type="entry name" value="ZnF_C2H2"/>
    <property type="match status" value="13"/>
</dbReference>
<accession>A0ABP0G381</accession>
<dbReference type="PANTHER" id="PTHR24399">
    <property type="entry name" value="ZINC FINGER AND BTB DOMAIN-CONTAINING"/>
    <property type="match status" value="1"/>
</dbReference>
<feature type="domain" description="C2H2-type" evidence="10">
    <location>
        <begin position="549"/>
        <end position="577"/>
    </location>
</feature>
<dbReference type="Pfam" id="PF00096">
    <property type="entry name" value="zf-C2H2"/>
    <property type="match status" value="3"/>
</dbReference>
<dbReference type="InterPro" id="IPR036236">
    <property type="entry name" value="Znf_C2H2_sf"/>
</dbReference>
<evidence type="ECO:0000256" key="2">
    <source>
        <dbReference type="ARBA" id="ARBA00022723"/>
    </source>
</evidence>
<keyword evidence="2" id="KW-0479">Metal-binding</keyword>
<feature type="domain" description="C2H2-type" evidence="10">
    <location>
        <begin position="491"/>
        <end position="518"/>
    </location>
</feature>
<feature type="domain" description="C2H2-type" evidence="10">
    <location>
        <begin position="611"/>
        <end position="639"/>
    </location>
</feature>
<evidence type="ECO:0000256" key="8">
    <source>
        <dbReference type="PROSITE-ProRule" id="PRU00042"/>
    </source>
</evidence>
<dbReference type="PANTHER" id="PTHR24399:SF23">
    <property type="entry name" value="C2H2-TYPE DOMAIN-CONTAINING PROTEIN"/>
    <property type="match status" value="1"/>
</dbReference>
<keyword evidence="3" id="KW-0677">Repeat</keyword>
<feature type="compositionally biased region" description="Basic and acidic residues" evidence="9">
    <location>
        <begin position="811"/>
        <end position="821"/>
    </location>
</feature>
<keyword evidence="7" id="KW-0539">Nucleus</keyword>
<keyword evidence="5" id="KW-0805">Transcription regulation</keyword>
<gene>
    <name evidence="11" type="ORF">CVLEPA_LOCUS16375</name>
</gene>
<comment type="subcellular location">
    <subcellularLocation>
        <location evidence="1">Nucleus</location>
    </subcellularLocation>
</comment>
<reference evidence="11 12" key="1">
    <citation type="submission" date="2024-02" db="EMBL/GenBank/DDBJ databases">
        <authorList>
            <person name="Daric V."/>
            <person name="Darras S."/>
        </authorList>
    </citation>
    <scope>NUCLEOTIDE SEQUENCE [LARGE SCALE GENOMIC DNA]</scope>
</reference>
<dbReference type="InterPro" id="IPR013087">
    <property type="entry name" value="Znf_C2H2_type"/>
</dbReference>
<evidence type="ECO:0000259" key="10">
    <source>
        <dbReference type="PROSITE" id="PS50157"/>
    </source>
</evidence>
<evidence type="ECO:0000256" key="3">
    <source>
        <dbReference type="ARBA" id="ARBA00022737"/>
    </source>
</evidence>
<keyword evidence="4" id="KW-0862">Zinc</keyword>
<dbReference type="Gene3D" id="3.30.160.60">
    <property type="entry name" value="Classic Zinc Finger"/>
    <property type="match status" value="7"/>
</dbReference>
<organism evidence="11 12">
    <name type="scientific">Clavelina lepadiformis</name>
    <name type="common">Light-bulb sea squirt</name>
    <name type="synonym">Ascidia lepadiformis</name>
    <dbReference type="NCBI Taxonomy" id="159417"/>
    <lineage>
        <taxon>Eukaryota</taxon>
        <taxon>Metazoa</taxon>
        <taxon>Chordata</taxon>
        <taxon>Tunicata</taxon>
        <taxon>Ascidiacea</taxon>
        <taxon>Aplousobranchia</taxon>
        <taxon>Clavelinidae</taxon>
        <taxon>Clavelina</taxon>
    </lineage>
</organism>
<proteinExistence type="predicted"/>
<dbReference type="PROSITE" id="PS00028">
    <property type="entry name" value="ZINC_FINGER_C2H2_1"/>
    <property type="match status" value="9"/>
</dbReference>
<feature type="region of interest" description="Disordered" evidence="9">
    <location>
        <begin position="356"/>
        <end position="376"/>
    </location>
</feature>
<keyword evidence="6" id="KW-0804">Transcription</keyword>
<evidence type="ECO:0000256" key="6">
    <source>
        <dbReference type="ARBA" id="ARBA00023163"/>
    </source>
</evidence>
<evidence type="ECO:0000313" key="11">
    <source>
        <dbReference type="EMBL" id="CAK8685234.1"/>
    </source>
</evidence>